<dbReference type="EMBL" id="JAMDKF010000010">
    <property type="protein sequence ID" value="MEE6041442.1"/>
    <property type="molecule type" value="Genomic_DNA"/>
</dbReference>
<dbReference type="Proteomes" id="UP001347884">
    <property type="component" value="Unassembled WGS sequence"/>
</dbReference>
<comment type="caution">
    <text evidence="1">The sequence shown here is derived from an EMBL/GenBank/DDBJ whole genome shotgun (WGS) entry which is preliminary data.</text>
</comment>
<keyword evidence="2" id="KW-1185">Reference proteome</keyword>
<evidence type="ECO:0000313" key="2">
    <source>
        <dbReference type="Proteomes" id="UP001347884"/>
    </source>
</evidence>
<reference evidence="1 2" key="1">
    <citation type="journal article" date="2022" name="Front. Microbiol.">
        <title>Commensal bacteria contribute to the growth of multidrug-resistant Avibacterium paragallinarum in chickens.</title>
        <authorList>
            <person name="Zhu J."/>
            <person name="Chen Y."/>
            <person name="Wu Y."/>
            <person name="Wang Y."/>
            <person name="Zhu K."/>
        </authorList>
    </citation>
    <scope>NUCLEOTIDE SEQUENCE [LARGE SCALE GENOMIC DNA]</scope>
    <source>
        <strain evidence="1 2">AV25</strain>
    </source>
</reference>
<dbReference type="InterPro" id="IPR038147">
    <property type="entry name" value="Cox_sf"/>
</dbReference>
<dbReference type="Gene3D" id="6.10.200.10">
    <property type="entry name" value="Regulatory phage protein Cox"/>
    <property type="match status" value="1"/>
</dbReference>
<accession>A0ABU7QHT9</accession>
<proteinExistence type="predicted"/>
<protein>
    <submittedName>
        <fullName evidence="1">Regulatory phage cox family protein</fullName>
    </submittedName>
</protein>
<gene>
    <name evidence="1" type="ORF">M5S13_06010</name>
</gene>
<name>A0ABU7QHT9_AVIPA</name>
<evidence type="ECO:0000313" key="1">
    <source>
        <dbReference type="EMBL" id="MEE6041442.1"/>
    </source>
</evidence>
<dbReference type="RefSeq" id="WP_268387898.1">
    <property type="nucleotide sequence ID" value="NZ_CP113786.1"/>
</dbReference>
<sequence>MGRQQNKAVTRQTVNGTGNNQVIIKQYINITVDTPFLPVSEYAKRIGKTEKVVRDLVQAGRLPVLERQSEKGRIYINMIALAREAARQQ</sequence>
<organism evidence="1 2">
    <name type="scientific">Avibacterium paragallinarum</name>
    <name type="common">Haemophilus gallinarum</name>
    <dbReference type="NCBI Taxonomy" id="728"/>
    <lineage>
        <taxon>Bacteria</taxon>
        <taxon>Pseudomonadati</taxon>
        <taxon>Pseudomonadota</taxon>
        <taxon>Gammaproteobacteria</taxon>
        <taxon>Pasteurellales</taxon>
        <taxon>Pasteurellaceae</taxon>
        <taxon>Avibacterium</taxon>
    </lineage>
</organism>